<feature type="domain" description="Cyclin C-terminal" evidence="1">
    <location>
        <begin position="18"/>
        <end position="56"/>
    </location>
</feature>
<evidence type="ECO:0000313" key="3">
    <source>
        <dbReference type="Proteomes" id="UP000265520"/>
    </source>
</evidence>
<dbReference type="Proteomes" id="UP000265520">
    <property type="component" value="Unassembled WGS sequence"/>
</dbReference>
<dbReference type="EMBL" id="LXQA010134100">
    <property type="protein sequence ID" value="MCI23097.1"/>
    <property type="molecule type" value="Genomic_DNA"/>
</dbReference>
<dbReference type="InterPro" id="IPR036915">
    <property type="entry name" value="Cyclin-like_sf"/>
</dbReference>
<keyword evidence="3" id="KW-1185">Reference proteome</keyword>
<feature type="non-terminal residue" evidence="2">
    <location>
        <position position="57"/>
    </location>
</feature>
<protein>
    <submittedName>
        <fullName evidence="2">Cyclin A-like protein</fullName>
    </submittedName>
</protein>
<evidence type="ECO:0000313" key="2">
    <source>
        <dbReference type="EMBL" id="MCI23097.1"/>
    </source>
</evidence>
<name>A0A392QGS9_9FABA</name>
<organism evidence="2 3">
    <name type="scientific">Trifolium medium</name>
    <dbReference type="NCBI Taxonomy" id="97028"/>
    <lineage>
        <taxon>Eukaryota</taxon>
        <taxon>Viridiplantae</taxon>
        <taxon>Streptophyta</taxon>
        <taxon>Embryophyta</taxon>
        <taxon>Tracheophyta</taxon>
        <taxon>Spermatophyta</taxon>
        <taxon>Magnoliopsida</taxon>
        <taxon>eudicotyledons</taxon>
        <taxon>Gunneridae</taxon>
        <taxon>Pentapetalae</taxon>
        <taxon>rosids</taxon>
        <taxon>fabids</taxon>
        <taxon>Fabales</taxon>
        <taxon>Fabaceae</taxon>
        <taxon>Papilionoideae</taxon>
        <taxon>50 kb inversion clade</taxon>
        <taxon>NPAAA clade</taxon>
        <taxon>Hologalegina</taxon>
        <taxon>IRL clade</taxon>
        <taxon>Trifolieae</taxon>
        <taxon>Trifolium</taxon>
    </lineage>
</organism>
<comment type="caution">
    <text evidence="2">The sequence shown here is derived from an EMBL/GenBank/DDBJ whole genome shotgun (WGS) entry which is preliminary data.</text>
</comment>
<dbReference type="Pfam" id="PF02984">
    <property type="entry name" value="Cyclin_C"/>
    <property type="match status" value="1"/>
</dbReference>
<evidence type="ECO:0000259" key="1">
    <source>
        <dbReference type="Pfam" id="PF02984"/>
    </source>
</evidence>
<accession>A0A392QGS9</accession>
<proteinExistence type="predicted"/>
<dbReference type="InterPro" id="IPR004367">
    <property type="entry name" value="Cyclin_C-dom"/>
</dbReference>
<reference evidence="2 3" key="1">
    <citation type="journal article" date="2018" name="Front. Plant Sci.">
        <title>Red Clover (Trifolium pratense) and Zigzag Clover (T. medium) - A Picture of Genomic Similarities and Differences.</title>
        <authorList>
            <person name="Dluhosova J."/>
            <person name="Istvanek J."/>
            <person name="Nedelnik J."/>
            <person name="Repkova J."/>
        </authorList>
    </citation>
    <scope>NUCLEOTIDE SEQUENCE [LARGE SCALE GENOMIC DNA]</scope>
    <source>
        <strain evidence="3">cv. 10/8</strain>
        <tissue evidence="2">Leaf</tissue>
    </source>
</reference>
<dbReference type="SUPFAM" id="SSF47954">
    <property type="entry name" value="Cyclin-like"/>
    <property type="match status" value="1"/>
</dbReference>
<sequence>MCSYCDAGRLWRLPDFRLQFEFLCNYLAELSLLDYDCLMFLPSLVAASVTFLARFIV</sequence>
<dbReference type="Gene3D" id="1.10.472.10">
    <property type="entry name" value="Cyclin-like"/>
    <property type="match status" value="1"/>
</dbReference>
<dbReference type="AlphaFoldDB" id="A0A392QGS9"/>